<dbReference type="Gene3D" id="3.40.630.30">
    <property type="match status" value="1"/>
</dbReference>
<dbReference type="InterPro" id="IPR000182">
    <property type="entry name" value="GNAT_dom"/>
</dbReference>
<name>A0A7X8SQX9_9BACT</name>
<dbReference type="EMBL" id="JABAIL010000014">
    <property type="protein sequence ID" value="NLR94659.1"/>
    <property type="molecule type" value="Genomic_DNA"/>
</dbReference>
<dbReference type="RefSeq" id="WP_168885368.1">
    <property type="nucleotide sequence ID" value="NZ_JABAIL010000014.1"/>
</dbReference>
<evidence type="ECO:0000313" key="3">
    <source>
        <dbReference type="Proteomes" id="UP000585050"/>
    </source>
</evidence>
<accession>A0A7X8SQX9</accession>
<gene>
    <name evidence="2" type="ORF">HGP29_25870</name>
</gene>
<feature type="domain" description="N-acetyltransferase" evidence="1">
    <location>
        <begin position="29"/>
        <end position="183"/>
    </location>
</feature>
<sequence>MAYITIPVKTTYLEITEDKIVPFEFKNKVAIERWIPENVDEYLTLYKQVGDDWGWTGRILMPQDELKKWLFSENCVLYILRVDNDHAGFIEFDLSQENKAEIVYFGLLKQFIGRQLGLPFLSQSTEMMFKKLQIEDVWLHTCEYDHPSAIRIYQKLGFYITQETIDEEPYDEDFLKAFKEKYS</sequence>
<dbReference type="InterPro" id="IPR016181">
    <property type="entry name" value="Acyl_CoA_acyltransferase"/>
</dbReference>
<dbReference type="Proteomes" id="UP000585050">
    <property type="component" value="Unassembled WGS sequence"/>
</dbReference>
<protein>
    <submittedName>
        <fullName evidence="2">GNAT family N-acetyltransferase</fullName>
    </submittedName>
</protein>
<proteinExistence type="predicted"/>
<reference evidence="2 3" key="1">
    <citation type="submission" date="2020-04" db="EMBL/GenBank/DDBJ databases">
        <title>Flammeovirga sp. SR4, a novel species isolated from seawater.</title>
        <authorList>
            <person name="Wang X."/>
        </authorList>
    </citation>
    <scope>NUCLEOTIDE SEQUENCE [LARGE SCALE GENOMIC DNA]</scope>
    <source>
        <strain evidence="2 3">SR4</strain>
    </source>
</reference>
<comment type="caution">
    <text evidence="2">The sequence shown here is derived from an EMBL/GenBank/DDBJ whole genome shotgun (WGS) entry which is preliminary data.</text>
</comment>
<evidence type="ECO:0000313" key="2">
    <source>
        <dbReference type="EMBL" id="NLR94659.1"/>
    </source>
</evidence>
<dbReference type="SUPFAM" id="SSF55729">
    <property type="entry name" value="Acyl-CoA N-acyltransferases (Nat)"/>
    <property type="match status" value="1"/>
</dbReference>
<dbReference type="Pfam" id="PF00583">
    <property type="entry name" value="Acetyltransf_1"/>
    <property type="match status" value="1"/>
</dbReference>
<dbReference type="PROSITE" id="PS51186">
    <property type="entry name" value="GNAT"/>
    <property type="match status" value="1"/>
</dbReference>
<keyword evidence="2" id="KW-0808">Transferase</keyword>
<dbReference type="GO" id="GO:0016747">
    <property type="term" value="F:acyltransferase activity, transferring groups other than amino-acyl groups"/>
    <property type="evidence" value="ECO:0007669"/>
    <property type="project" value="InterPro"/>
</dbReference>
<dbReference type="AlphaFoldDB" id="A0A7X8SQX9"/>
<organism evidence="2 3">
    <name type="scientific">Flammeovirga agarivorans</name>
    <dbReference type="NCBI Taxonomy" id="2726742"/>
    <lineage>
        <taxon>Bacteria</taxon>
        <taxon>Pseudomonadati</taxon>
        <taxon>Bacteroidota</taxon>
        <taxon>Cytophagia</taxon>
        <taxon>Cytophagales</taxon>
        <taxon>Flammeovirgaceae</taxon>
        <taxon>Flammeovirga</taxon>
    </lineage>
</organism>
<keyword evidence="3" id="KW-1185">Reference proteome</keyword>
<evidence type="ECO:0000259" key="1">
    <source>
        <dbReference type="PROSITE" id="PS51186"/>
    </source>
</evidence>